<dbReference type="InterPro" id="IPR008928">
    <property type="entry name" value="6-hairpin_glycosidase_sf"/>
</dbReference>
<keyword evidence="1 5" id="KW-0378">Hydrolase</keyword>
<gene>
    <name evidence="5" type="primary">ugl</name>
    <name evidence="5" type="ORF">CLBCK_09960</name>
</gene>
<dbReference type="PANTHER" id="PTHR36845:SF1">
    <property type="entry name" value="HYDROLASE, PUTATIVE (AFU_ORTHOLOGUE AFUA_7G05090)-RELATED"/>
    <property type="match status" value="1"/>
</dbReference>
<feature type="active site" description="Proton donor" evidence="3">
    <location>
        <position position="152"/>
    </location>
</feature>
<feature type="binding site" evidence="4">
    <location>
        <position position="224"/>
    </location>
    <ligand>
        <name>substrate</name>
    </ligand>
</feature>
<sequence length="376" mass="43383">MECKWKEEAWKFIQEKTQLNNERIGVNFPHASKNKHYDLEKPQWWTAGFWPGMLWYVYLGNKDEKLKLTAEACEKEMDYLLTDTELIDHDMGFMWTLSSLANYKITGNKDARRRALLAANLLVGRFNVKGNYIRAWNAWIGKDDNSGVVIIDCMMNLALLYWASEETGDPRFKHIAESHGKMVLENFIREDGSVQHMVVFDSETGEVLEKLGGQGFAADSAWARGCAWAVYGLAISYKYTKNIEFLNAAKKTAHYFISNMKDRKCPVWDFRVPEDGERKYRYPDSSAAAIAACGLLHISELVSEYEVSLYKDAAESMLKTLYYECATKEDMEEEGLLYHATGHFPEQKNLDIPIIYGDYFFTEGIARLNNEKLVFW</sequence>
<dbReference type="EC" id="3.2.1.180" evidence="5"/>
<evidence type="ECO:0000313" key="6">
    <source>
        <dbReference type="Proteomes" id="UP000190973"/>
    </source>
</evidence>
<dbReference type="AlphaFoldDB" id="A0A1S8SDW8"/>
<dbReference type="RefSeq" id="WP_077837765.1">
    <property type="nucleotide sequence ID" value="NZ_JABTAE010000001.1"/>
</dbReference>
<protein>
    <submittedName>
        <fullName evidence="5">Unsaturated chondroitin disaccharide hydrolase</fullName>
        <ecNumber evidence="5">3.2.1.180</ecNumber>
    </submittedName>
</protein>
<evidence type="ECO:0000256" key="4">
    <source>
        <dbReference type="PIRSR" id="PIRSR610905-2"/>
    </source>
</evidence>
<name>A0A1S8SDW8_CLOBE</name>
<feature type="binding site" evidence="4">
    <location>
        <position position="90"/>
    </location>
    <ligand>
        <name>substrate</name>
    </ligand>
</feature>
<comment type="caution">
    <text evidence="5">The sequence shown here is derived from an EMBL/GenBank/DDBJ whole genome shotgun (WGS) entry which is preliminary data.</text>
</comment>
<evidence type="ECO:0000256" key="3">
    <source>
        <dbReference type="PIRSR" id="PIRSR610905-1"/>
    </source>
</evidence>
<evidence type="ECO:0000256" key="1">
    <source>
        <dbReference type="ARBA" id="ARBA00022801"/>
    </source>
</evidence>
<feature type="binding site" evidence="4">
    <location>
        <position position="152"/>
    </location>
    <ligand>
        <name>substrate</name>
    </ligand>
</feature>
<dbReference type="GO" id="GO:0000272">
    <property type="term" value="P:polysaccharide catabolic process"/>
    <property type="evidence" value="ECO:0007669"/>
    <property type="project" value="TreeGrafter"/>
</dbReference>
<reference evidence="5 6" key="1">
    <citation type="submission" date="2016-05" db="EMBL/GenBank/DDBJ databases">
        <title>Microbial solvent formation.</title>
        <authorList>
            <person name="Poehlein A."/>
            <person name="Montoya Solano J.D."/>
            <person name="Flitsch S."/>
            <person name="Krabben P."/>
            <person name="Duerre P."/>
            <person name="Daniel R."/>
        </authorList>
    </citation>
    <scope>NUCLEOTIDE SEQUENCE [LARGE SCALE GENOMIC DNA]</scope>
    <source>
        <strain evidence="5 6">DSM 53</strain>
    </source>
</reference>
<organism evidence="5 6">
    <name type="scientific">Clostridium beijerinckii</name>
    <name type="common">Clostridium MP</name>
    <dbReference type="NCBI Taxonomy" id="1520"/>
    <lineage>
        <taxon>Bacteria</taxon>
        <taxon>Bacillati</taxon>
        <taxon>Bacillota</taxon>
        <taxon>Clostridia</taxon>
        <taxon>Eubacteriales</taxon>
        <taxon>Clostridiaceae</taxon>
        <taxon>Clostridium</taxon>
    </lineage>
</organism>
<comment type="similarity">
    <text evidence="2">Belongs to the glycosyl hydrolase 88 family.</text>
</comment>
<dbReference type="GO" id="GO:0052757">
    <property type="term" value="F:chondroitin hydrolase activity"/>
    <property type="evidence" value="ECO:0007669"/>
    <property type="project" value="TreeGrafter"/>
</dbReference>
<dbReference type="Gene3D" id="1.50.10.10">
    <property type="match status" value="1"/>
</dbReference>
<dbReference type="GO" id="GO:0102212">
    <property type="term" value="F:unsaturated chondroitin disaccharide hydrolase activity"/>
    <property type="evidence" value="ECO:0007669"/>
    <property type="project" value="UniProtKB-EC"/>
</dbReference>
<dbReference type="InterPro" id="IPR012341">
    <property type="entry name" value="6hp_glycosidase-like_sf"/>
</dbReference>
<proteinExistence type="inferred from homology"/>
<feature type="binding site" evidence="4">
    <location>
        <position position="228"/>
    </location>
    <ligand>
        <name>substrate</name>
    </ligand>
</feature>
<dbReference type="PANTHER" id="PTHR36845">
    <property type="entry name" value="HYDROLASE, PUTATIVE (AFU_ORTHOLOGUE AFUA_7G05090)-RELATED"/>
    <property type="match status" value="1"/>
</dbReference>
<dbReference type="InterPro" id="IPR052369">
    <property type="entry name" value="UG_Glycosaminoglycan_Hydrolase"/>
</dbReference>
<accession>A0A1S8SDW8</accession>
<dbReference type="InterPro" id="IPR010905">
    <property type="entry name" value="Glyco_hydro_88"/>
</dbReference>
<keyword evidence="5" id="KW-0326">Glycosidase</keyword>
<dbReference type="SUPFAM" id="SSF48208">
    <property type="entry name" value="Six-hairpin glycosidases"/>
    <property type="match status" value="1"/>
</dbReference>
<feature type="active site" description="Nucleophile" evidence="3">
    <location>
        <position position="90"/>
    </location>
</feature>
<dbReference type="Proteomes" id="UP000190973">
    <property type="component" value="Unassembled WGS sequence"/>
</dbReference>
<dbReference type="Pfam" id="PF07470">
    <property type="entry name" value="Glyco_hydro_88"/>
    <property type="match status" value="1"/>
</dbReference>
<evidence type="ECO:0000313" key="5">
    <source>
        <dbReference type="EMBL" id="OOM63432.1"/>
    </source>
</evidence>
<evidence type="ECO:0000256" key="2">
    <source>
        <dbReference type="ARBA" id="ARBA00038358"/>
    </source>
</evidence>
<dbReference type="EMBL" id="LZZI01000012">
    <property type="protein sequence ID" value="OOM63432.1"/>
    <property type="molecule type" value="Genomic_DNA"/>
</dbReference>